<dbReference type="InterPro" id="IPR018779">
    <property type="entry name" value="RecJ_C"/>
</dbReference>
<gene>
    <name evidence="10" type="primary">recJ</name>
    <name evidence="10" type="ORF">GCM10008983_19640</name>
</gene>
<name>A0ABP3J864_9BACI</name>
<dbReference type="InterPro" id="IPR051673">
    <property type="entry name" value="SSDNA_exonuclease_RecJ"/>
</dbReference>
<accession>A0ABP3J864</accession>
<dbReference type="Gene3D" id="3.90.1640.30">
    <property type="match status" value="1"/>
</dbReference>
<proteinExistence type="inferred from homology"/>
<comment type="similarity">
    <text evidence="1">Belongs to the RecJ family.</text>
</comment>
<dbReference type="InterPro" id="IPR041122">
    <property type="entry name" value="RecJ_OB"/>
</dbReference>
<feature type="domain" description="RecJ OB" evidence="9">
    <location>
        <begin position="452"/>
        <end position="553"/>
    </location>
</feature>
<evidence type="ECO:0000256" key="5">
    <source>
        <dbReference type="ARBA" id="ARBA00022839"/>
    </source>
</evidence>
<dbReference type="InterPro" id="IPR003156">
    <property type="entry name" value="DHHA1_dom"/>
</dbReference>
<dbReference type="Pfam" id="PF02272">
    <property type="entry name" value="DHHA1"/>
    <property type="match status" value="1"/>
</dbReference>
<keyword evidence="4" id="KW-0378">Hydrolase</keyword>
<feature type="domain" description="DHHA1" evidence="7">
    <location>
        <begin position="339"/>
        <end position="432"/>
    </location>
</feature>
<dbReference type="PANTHER" id="PTHR30255">
    <property type="entry name" value="SINGLE-STRANDED-DNA-SPECIFIC EXONUCLEASE RECJ"/>
    <property type="match status" value="1"/>
</dbReference>
<evidence type="ECO:0000256" key="3">
    <source>
        <dbReference type="ARBA" id="ARBA00022722"/>
    </source>
</evidence>
<dbReference type="Pfam" id="PF17768">
    <property type="entry name" value="RecJ_OB"/>
    <property type="match status" value="1"/>
</dbReference>
<dbReference type="SUPFAM" id="SSF64182">
    <property type="entry name" value="DHH phosphoesterases"/>
    <property type="match status" value="1"/>
</dbReference>
<evidence type="ECO:0000256" key="4">
    <source>
        <dbReference type="ARBA" id="ARBA00022801"/>
    </source>
</evidence>
<dbReference type="Proteomes" id="UP001501459">
    <property type="component" value="Unassembled WGS sequence"/>
</dbReference>
<dbReference type="Pfam" id="PF01368">
    <property type="entry name" value="DHH"/>
    <property type="match status" value="1"/>
</dbReference>
<evidence type="ECO:0000259" key="7">
    <source>
        <dbReference type="Pfam" id="PF02272"/>
    </source>
</evidence>
<feature type="domain" description="DDH" evidence="6">
    <location>
        <begin position="80"/>
        <end position="223"/>
    </location>
</feature>
<dbReference type="GO" id="GO:0004527">
    <property type="term" value="F:exonuclease activity"/>
    <property type="evidence" value="ECO:0007669"/>
    <property type="project" value="UniProtKB-KW"/>
</dbReference>
<dbReference type="PANTHER" id="PTHR30255:SF2">
    <property type="entry name" value="SINGLE-STRANDED-DNA-SPECIFIC EXONUCLEASE RECJ"/>
    <property type="match status" value="1"/>
</dbReference>
<dbReference type="Gene3D" id="3.10.310.30">
    <property type="match status" value="1"/>
</dbReference>
<protein>
    <recommendedName>
        <fullName evidence="2">Single-stranded-DNA-specific exonuclease RecJ</fullName>
    </recommendedName>
</protein>
<evidence type="ECO:0000259" key="8">
    <source>
        <dbReference type="Pfam" id="PF10141"/>
    </source>
</evidence>
<dbReference type="NCBIfam" id="TIGR00644">
    <property type="entry name" value="recJ"/>
    <property type="match status" value="1"/>
</dbReference>
<comment type="caution">
    <text evidence="10">The sequence shown here is derived from an EMBL/GenBank/DDBJ whole genome shotgun (WGS) entry which is preliminary data.</text>
</comment>
<evidence type="ECO:0000313" key="11">
    <source>
        <dbReference type="Proteomes" id="UP001501459"/>
    </source>
</evidence>
<feature type="domain" description="Single-stranded-DNA-specific exonuclease RecJ C-terminal" evidence="8">
    <location>
        <begin position="560"/>
        <end position="757"/>
    </location>
</feature>
<evidence type="ECO:0000313" key="10">
    <source>
        <dbReference type="EMBL" id="GAA0442624.1"/>
    </source>
</evidence>
<dbReference type="RefSeq" id="WP_343752674.1">
    <property type="nucleotide sequence ID" value="NZ_BAAADM010000054.1"/>
</dbReference>
<reference evidence="11" key="1">
    <citation type="journal article" date="2019" name="Int. J. Syst. Evol. Microbiol.">
        <title>The Global Catalogue of Microorganisms (GCM) 10K type strain sequencing project: providing services to taxonomists for standard genome sequencing and annotation.</title>
        <authorList>
            <consortium name="The Broad Institute Genomics Platform"/>
            <consortium name="The Broad Institute Genome Sequencing Center for Infectious Disease"/>
            <person name="Wu L."/>
            <person name="Ma J."/>
        </authorList>
    </citation>
    <scope>NUCLEOTIDE SEQUENCE [LARGE SCALE GENOMIC DNA]</scope>
    <source>
        <strain evidence="11">JCM 12149</strain>
    </source>
</reference>
<evidence type="ECO:0000256" key="2">
    <source>
        <dbReference type="ARBA" id="ARBA00019841"/>
    </source>
</evidence>
<dbReference type="Pfam" id="PF10141">
    <property type="entry name" value="ssDNA-exonuc_C"/>
    <property type="match status" value="1"/>
</dbReference>
<evidence type="ECO:0000259" key="9">
    <source>
        <dbReference type="Pfam" id="PF17768"/>
    </source>
</evidence>
<evidence type="ECO:0000256" key="1">
    <source>
        <dbReference type="ARBA" id="ARBA00005915"/>
    </source>
</evidence>
<dbReference type="InterPro" id="IPR004610">
    <property type="entry name" value="RecJ"/>
</dbReference>
<organism evidence="10 11">
    <name type="scientific">Lentibacillus halophilus</name>
    <dbReference type="NCBI Taxonomy" id="295065"/>
    <lineage>
        <taxon>Bacteria</taxon>
        <taxon>Bacillati</taxon>
        <taxon>Bacillota</taxon>
        <taxon>Bacilli</taxon>
        <taxon>Bacillales</taxon>
        <taxon>Bacillaceae</taxon>
        <taxon>Lentibacillus</taxon>
    </lineage>
</organism>
<sequence length="775" mass="87721">MLQSKMKWMFPDSKTKTAHLDADKFSPLTRELLIQRGITSTEEADKFLSPDRAGLYRAERLSDMNKAVDRVHKAIADGEKILVYGDYDADGVCSTAVLMETLQELEADCDYYIPNRFTEGYGPNEAAFRTAYDNDVRVILTVDTGIASVHEAMIAKQLNMDLIVTDHHEVQTDVPDAFAIIHPKRSPDYPFKELAGVGVALKLSEGLLGRFPEHLLDLAAIGTIADMVPLIDENRIIAHDGLEQLSNTSRPGLEALKYVCGLDARINEEDVGFSIGPRLNAVGRLQDATLAVQLLLCKLSDEAAEKAQYMETINQQRKKIVNDIVKEAEEMAHPVDRQGVIVVAKEGWNEGVLGIVASNLVRKYDRPAIVLSLFPEKGEVKGSARSIPAFDLFANCMKIRDVFTHFGGHAQAAGMTLAYENIERLKQELDSMIFQQLSDEDFIQELEVSKTITVPEIDDELVAEINQLAPFGIANPKPIFHVKDMPSAKRQIGNGKNHLKMQFQKNDRELDGIGFGLGYLYHQLSPQTPVSVAGELGINEWNGFRKVQMIIRDMQIDEWQLFDHRGANRLDMLCSTHNTIGKAAVFQQLPDEEQIPDHVVCLTYDTDVSSLEGVHTLYLYDMPSSLQRLEALVKELHPDTIHACFYLRDSAFLKVFPAREDFKWLYALLSKRQTIDLQDDLPLIVDAKGWTNDMVMFMVNVFFELNFVKIEDNIMQLNSNPSQKDLHESSLYQERLNRTDIEKTLYYSPYHELKAWFSRCLEQRMEPEEEMIDGL</sequence>
<dbReference type="InterPro" id="IPR038763">
    <property type="entry name" value="DHH_sf"/>
</dbReference>
<dbReference type="InterPro" id="IPR001667">
    <property type="entry name" value="DDH_dom"/>
</dbReference>
<keyword evidence="11" id="KW-1185">Reference proteome</keyword>
<keyword evidence="3" id="KW-0540">Nuclease</keyword>
<keyword evidence="5 10" id="KW-0269">Exonuclease</keyword>
<dbReference type="EMBL" id="BAAADM010000054">
    <property type="protein sequence ID" value="GAA0442624.1"/>
    <property type="molecule type" value="Genomic_DNA"/>
</dbReference>
<evidence type="ECO:0000259" key="6">
    <source>
        <dbReference type="Pfam" id="PF01368"/>
    </source>
</evidence>